<feature type="transmembrane region" description="Helical" evidence="5">
    <location>
        <begin position="241"/>
        <end position="262"/>
    </location>
</feature>
<organism evidence="7 8">
    <name type="scientific">Elysia chlorotica</name>
    <name type="common">Eastern emerald elysia</name>
    <name type="synonym">Sea slug</name>
    <dbReference type="NCBI Taxonomy" id="188477"/>
    <lineage>
        <taxon>Eukaryota</taxon>
        <taxon>Metazoa</taxon>
        <taxon>Spiralia</taxon>
        <taxon>Lophotrochozoa</taxon>
        <taxon>Mollusca</taxon>
        <taxon>Gastropoda</taxon>
        <taxon>Heterobranchia</taxon>
        <taxon>Euthyneura</taxon>
        <taxon>Panpulmonata</taxon>
        <taxon>Sacoglossa</taxon>
        <taxon>Placobranchoidea</taxon>
        <taxon>Plakobranchidae</taxon>
        <taxon>Elysia</taxon>
    </lineage>
</organism>
<evidence type="ECO:0000313" key="7">
    <source>
        <dbReference type="EMBL" id="RUS69871.1"/>
    </source>
</evidence>
<evidence type="ECO:0000259" key="6">
    <source>
        <dbReference type="PROSITE" id="PS50850"/>
    </source>
</evidence>
<sequence length="287" mass="30974">MLTIALLGPTLFFVLYMCIIPESPRWLLSVGRQAEAARVLQKFARSKKGREVATLMENAVGGDNPDRVSVEPVRVWTLFSHWTLCTRILICAYNRFALSFVYYGISLNVGRLGGDLYVNYTLGCAVETVAYVLVLLCLFHWGRRKLYAGSMALGSLGFSLASLSMLISSSDDSMASVGLVMAGKLGVSAGYAVYFVHVSEMFPTSVRSTAVGLTSIAGTTGAAVSPYIYQLCDSMAGRMGVALPMLVYGAAALGAMVLTLWLPETRGRKMPDSVQEAVTMELTSRVA</sequence>
<keyword evidence="8" id="KW-1185">Reference proteome</keyword>
<feature type="transmembrane region" description="Helical" evidence="5">
    <location>
        <begin position="6"/>
        <end position="28"/>
    </location>
</feature>
<evidence type="ECO:0000256" key="2">
    <source>
        <dbReference type="ARBA" id="ARBA00022692"/>
    </source>
</evidence>
<dbReference type="SUPFAM" id="SSF103473">
    <property type="entry name" value="MFS general substrate transporter"/>
    <property type="match status" value="1"/>
</dbReference>
<evidence type="ECO:0000313" key="8">
    <source>
        <dbReference type="Proteomes" id="UP000271974"/>
    </source>
</evidence>
<dbReference type="InterPro" id="IPR036259">
    <property type="entry name" value="MFS_trans_sf"/>
</dbReference>
<keyword evidence="2 5" id="KW-0812">Transmembrane</keyword>
<feature type="transmembrane region" description="Helical" evidence="5">
    <location>
        <begin position="146"/>
        <end position="167"/>
    </location>
</feature>
<keyword evidence="4 5" id="KW-0472">Membrane</keyword>
<dbReference type="InterPro" id="IPR020846">
    <property type="entry name" value="MFS_dom"/>
</dbReference>
<proteinExistence type="predicted"/>
<feature type="transmembrane region" description="Helical" evidence="5">
    <location>
        <begin position="208"/>
        <end position="229"/>
    </location>
</feature>
<dbReference type="PROSITE" id="PS50850">
    <property type="entry name" value="MFS"/>
    <property type="match status" value="1"/>
</dbReference>
<dbReference type="Pfam" id="PF00083">
    <property type="entry name" value="Sugar_tr"/>
    <property type="match status" value="1"/>
</dbReference>
<dbReference type="GO" id="GO:0016020">
    <property type="term" value="C:membrane"/>
    <property type="evidence" value="ECO:0007669"/>
    <property type="project" value="UniProtKB-SubCell"/>
</dbReference>
<dbReference type="PANTHER" id="PTHR24064">
    <property type="entry name" value="SOLUTE CARRIER FAMILY 22 MEMBER"/>
    <property type="match status" value="1"/>
</dbReference>
<gene>
    <name evidence="7" type="ORF">EGW08_022367</name>
</gene>
<dbReference type="OrthoDB" id="5141738at2759"/>
<dbReference type="Gene3D" id="1.20.1250.20">
    <property type="entry name" value="MFS general substrate transporter like domains"/>
    <property type="match status" value="1"/>
</dbReference>
<comment type="caution">
    <text evidence="7">The sequence shown here is derived from an EMBL/GenBank/DDBJ whole genome shotgun (WGS) entry which is preliminary data.</text>
</comment>
<feature type="domain" description="Major facilitator superfamily (MFS) profile" evidence="6">
    <location>
        <begin position="1"/>
        <end position="266"/>
    </location>
</feature>
<dbReference type="AlphaFoldDB" id="A0A433SL55"/>
<feature type="transmembrane region" description="Helical" evidence="5">
    <location>
        <begin position="173"/>
        <end position="196"/>
    </location>
</feature>
<evidence type="ECO:0000256" key="1">
    <source>
        <dbReference type="ARBA" id="ARBA00004141"/>
    </source>
</evidence>
<comment type="subcellular location">
    <subcellularLocation>
        <location evidence="1">Membrane</location>
        <topology evidence="1">Multi-pass membrane protein</topology>
    </subcellularLocation>
</comment>
<accession>A0A433SL55</accession>
<dbReference type="Proteomes" id="UP000271974">
    <property type="component" value="Unassembled WGS sequence"/>
</dbReference>
<feature type="transmembrane region" description="Helical" evidence="5">
    <location>
        <begin position="117"/>
        <end position="139"/>
    </location>
</feature>
<dbReference type="GO" id="GO:0022857">
    <property type="term" value="F:transmembrane transporter activity"/>
    <property type="evidence" value="ECO:0007669"/>
    <property type="project" value="InterPro"/>
</dbReference>
<keyword evidence="3 5" id="KW-1133">Transmembrane helix</keyword>
<name>A0A433SL55_ELYCH</name>
<evidence type="ECO:0000256" key="4">
    <source>
        <dbReference type="ARBA" id="ARBA00023136"/>
    </source>
</evidence>
<evidence type="ECO:0000256" key="5">
    <source>
        <dbReference type="SAM" id="Phobius"/>
    </source>
</evidence>
<dbReference type="STRING" id="188477.A0A433SL55"/>
<dbReference type="EMBL" id="RQTK01001551">
    <property type="protein sequence ID" value="RUS69871.1"/>
    <property type="molecule type" value="Genomic_DNA"/>
</dbReference>
<evidence type="ECO:0000256" key="3">
    <source>
        <dbReference type="ARBA" id="ARBA00022989"/>
    </source>
</evidence>
<dbReference type="InterPro" id="IPR005828">
    <property type="entry name" value="MFS_sugar_transport-like"/>
</dbReference>
<protein>
    <recommendedName>
        <fullName evidence="6">Major facilitator superfamily (MFS) profile domain-containing protein</fullName>
    </recommendedName>
</protein>
<reference evidence="7 8" key="1">
    <citation type="submission" date="2019-01" db="EMBL/GenBank/DDBJ databases">
        <title>A draft genome assembly of the solar-powered sea slug Elysia chlorotica.</title>
        <authorList>
            <person name="Cai H."/>
            <person name="Li Q."/>
            <person name="Fang X."/>
            <person name="Li J."/>
            <person name="Curtis N.E."/>
            <person name="Altenburger A."/>
            <person name="Shibata T."/>
            <person name="Feng M."/>
            <person name="Maeda T."/>
            <person name="Schwartz J.A."/>
            <person name="Shigenobu S."/>
            <person name="Lundholm N."/>
            <person name="Nishiyama T."/>
            <person name="Yang H."/>
            <person name="Hasebe M."/>
            <person name="Li S."/>
            <person name="Pierce S.K."/>
            <person name="Wang J."/>
        </authorList>
    </citation>
    <scope>NUCLEOTIDE SEQUENCE [LARGE SCALE GENOMIC DNA]</scope>
    <source>
        <strain evidence="7">EC2010</strain>
        <tissue evidence="7">Whole organism of an adult</tissue>
    </source>
</reference>